<evidence type="ECO:0000256" key="1">
    <source>
        <dbReference type="SAM" id="MobiDB-lite"/>
    </source>
</evidence>
<evidence type="ECO:0000313" key="3">
    <source>
        <dbReference type="Proteomes" id="UP000299102"/>
    </source>
</evidence>
<dbReference type="Proteomes" id="UP000299102">
    <property type="component" value="Unassembled WGS sequence"/>
</dbReference>
<name>A0A4C1Z0V8_EUMVA</name>
<dbReference type="EMBL" id="BGZK01001452">
    <property type="protein sequence ID" value="GBP80247.1"/>
    <property type="molecule type" value="Genomic_DNA"/>
</dbReference>
<keyword evidence="3" id="KW-1185">Reference proteome</keyword>
<protein>
    <submittedName>
        <fullName evidence="2">Uncharacterized protein</fullName>
    </submittedName>
</protein>
<proteinExistence type="predicted"/>
<sequence length="360" mass="41118">MVNLAEARNAHLRARSTQYHTFTEYRRDVTVCSFPFRLVREISGGPHSLHHAITSFHQQPAALADSYLNQISYSYKWVGICPNRLCLMSHPRWPRASRGLRHQRIDTVLRWRLNSELRREQFNLTQELVYRNHERRDYVDNEFILTPEASGVGIYVVLFESLSQRAASNFDTLALTASSSSLFCRRSLYGLVCYGNASAEIDRELLLQIRSCVNGKAISSKNKRGIKNKRKKSDSLRQFRGAARLQTIFLSVRNHRSRTFRALKRRAPTEGADGNKLCPMAAATETAAERRRAGSAREHRPRDYPVKVTASVASRAYPPNRSSRHNSPKPSPSRGTLTGPVLQPRIKNLQIRFTDERKAD</sequence>
<organism evidence="2 3">
    <name type="scientific">Eumeta variegata</name>
    <name type="common">Bagworm moth</name>
    <name type="synonym">Eumeta japonica</name>
    <dbReference type="NCBI Taxonomy" id="151549"/>
    <lineage>
        <taxon>Eukaryota</taxon>
        <taxon>Metazoa</taxon>
        <taxon>Ecdysozoa</taxon>
        <taxon>Arthropoda</taxon>
        <taxon>Hexapoda</taxon>
        <taxon>Insecta</taxon>
        <taxon>Pterygota</taxon>
        <taxon>Neoptera</taxon>
        <taxon>Endopterygota</taxon>
        <taxon>Lepidoptera</taxon>
        <taxon>Glossata</taxon>
        <taxon>Ditrysia</taxon>
        <taxon>Tineoidea</taxon>
        <taxon>Psychidae</taxon>
        <taxon>Oiketicinae</taxon>
        <taxon>Eumeta</taxon>
    </lineage>
</organism>
<reference evidence="2 3" key="1">
    <citation type="journal article" date="2019" name="Commun. Biol.">
        <title>The bagworm genome reveals a unique fibroin gene that provides high tensile strength.</title>
        <authorList>
            <person name="Kono N."/>
            <person name="Nakamura H."/>
            <person name="Ohtoshi R."/>
            <person name="Tomita M."/>
            <person name="Numata K."/>
            <person name="Arakawa K."/>
        </authorList>
    </citation>
    <scope>NUCLEOTIDE SEQUENCE [LARGE SCALE GENOMIC DNA]</scope>
</reference>
<dbReference type="AlphaFoldDB" id="A0A4C1Z0V8"/>
<accession>A0A4C1Z0V8</accession>
<gene>
    <name evidence="2" type="ORF">EVAR_48603_1</name>
</gene>
<comment type="caution">
    <text evidence="2">The sequence shown here is derived from an EMBL/GenBank/DDBJ whole genome shotgun (WGS) entry which is preliminary data.</text>
</comment>
<feature type="region of interest" description="Disordered" evidence="1">
    <location>
        <begin position="284"/>
        <end position="347"/>
    </location>
</feature>
<feature type="compositionally biased region" description="Basic and acidic residues" evidence="1">
    <location>
        <begin position="287"/>
        <end position="305"/>
    </location>
</feature>
<evidence type="ECO:0000313" key="2">
    <source>
        <dbReference type="EMBL" id="GBP80247.1"/>
    </source>
</evidence>